<feature type="domain" description="DUF6194" evidence="1">
    <location>
        <begin position="1"/>
        <end position="156"/>
    </location>
</feature>
<comment type="caution">
    <text evidence="2">The sequence shown here is derived from an EMBL/GenBank/DDBJ whole genome shotgun (WGS) entry which is preliminary data.</text>
</comment>
<reference evidence="3" key="1">
    <citation type="submission" date="2023-07" db="EMBL/GenBank/DDBJ databases">
        <title>30 novel species of actinomycetes from the DSMZ collection.</title>
        <authorList>
            <person name="Nouioui I."/>
        </authorList>
    </citation>
    <scope>NUCLEOTIDE SEQUENCE [LARGE SCALE GENOMIC DNA]</scope>
    <source>
        <strain evidence="3">DSM 44743</strain>
    </source>
</reference>
<proteinExistence type="predicted"/>
<evidence type="ECO:0000259" key="1">
    <source>
        <dbReference type="Pfam" id="PF19694"/>
    </source>
</evidence>
<name>A0ABU2MGU8_9ACTN</name>
<gene>
    <name evidence="2" type="ORF">RM479_26310</name>
</gene>
<evidence type="ECO:0000313" key="3">
    <source>
        <dbReference type="Proteomes" id="UP001183390"/>
    </source>
</evidence>
<dbReference type="InterPro" id="IPR045676">
    <property type="entry name" value="DUF6194"/>
</dbReference>
<dbReference type="Pfam" id="PF19694">
    <property type="entry name" value="DUF6194"/>
    <property type="match status" value="1"/>
</dbReference>
<protein>
    <submittedName>
        <fullName evidence="2">DUF6194 family protein</fullName>
    </submittedName>
</protein>
<sequence>MTLDEIIGFTTALPQVGVLRAGPENGAPEAAWGDVFFFHDPDGDAYERRRMPFATIVVKDHPGFDTASELDRPGVFRVNIAVGRRLFEELVGHPPAAHPEHAAEVDPAAADRIIGHPVYAAQGWVAVVCPGEATSARVRELLTAARERDAARHGGRARRD</sequence>
<dbReference type="EMBL" id="JAVREP010000031">
    <property type="protein sequence ID" value="MDT0331937.1"/>
    <property type="molecule type" value="Genomic_DNA"/>
</dbReference>
<organism evidence="2 3">
    <name type="scientific">Nocardiopsis lambiniae</name>
    <dbReference type="NCBI Taxonomy" id="3075539"/>
    <lineage>
        <taxon>Bacteria</taxon>
        <taxon>Bacillati</taxon>
        <taxon>Actinomycetota</taxon>
        <taxon>Actinomycetes</taxon>
        <taxon>Streptosporangiales</taxon>
        <taxon>Nocardiopsidaceae</taxon>
        <taxon>Nocardiopsis</taxon>
    </lineage>
</organism>
<dbReference type="Proteomes" id="UP001183390">
    <property type="component" value="Unassembled WGS sequence"/>
</dbReference>
<keyword evidence="3" id="KW-1185">Reference proteome</keyword>
<dbReference type="RefSeq" id="WP_311514383.1">
    <property type="nucleotide sequence ID" value="NZ_JAVREP010000031.1"/>
</dbReference>
<accession>A0ABU2MGU8</accession>
<evidence type="ECO:0000313" key="2">
    <source>
        <dbReference type="EMBL" id="MDT0331937.1"/>
    </source>
</evidence>